<dbReference type="InterPro" id="IPR013149">
    <property type="entry name" value="ADH-like_C"/>
</dbReference>
<proteinExistence type="predicted"/>
<evidence type="ECO:0000313" key="3">
    <source>
        <dbReference type="Proteomes" id="UP000646911"/>
    </source>
</evidence>
<dbReference type="InterPro" id="IPR011032">
    <property type="entry name" value="GroES-like_sf"/>
</dbReference>
<feature type="domain" description="Enoyl reductase (ER)" evidence="1">
    <location>
        <begin position="20"/>
        <end position="342"/>
    </location>
</feature>
<dbReference type="InterPro" id="IPR036291">
    <property type="entry name" value="NAD(P)-bd_dom_sf"/>
</dbReference>
<evidence type="ECO:0000259" key="1">
    <source>
        <dbReference type="SMART" id="SM00829"/>
    </source>
</evidence>
<dbReference type="InterPro" id="IPR052711">
    <property type="entry name" value="Zinc_ADH-like"/>
</dbReference>
<dbReference type="SMART" id="SM00829">
    <property type="entry name" value="PKS_ER"/>
    <property type="match status" value="1"/>
</dbReference>
<dbReference type="Pfam" id="PF00107">
    <property type="entry name" value="ADH_zinc_N"/>
    <property type="match status" value="1"/>
</dbReference>
<dbReference type="RefSeq" id="WP_186956971.1">
    <property type="nucleotide sequence ID" value="NZ_JACOFX010000027.1"/>
</dbReference>
<accession>A0ABR6ZHU5</accession>
<comment type="caution">
    <text evidence="2">The sequence shown here is derived from an EMBL/GenBank/DDBJ whole genome shotgun (WGS) entry which is preliminary data.</text>
</comment>
<dbReference type="InterPro" id="IPR020843">
    <property type="entry name" value="ER"/>
</dbReference>
<name>A0ABR6ZHU5_9BURK</name>
<sequence>MNNSAHTISHTRSFRFNAEGNSLRLHAQTSLPSLGENQVLIQLAAYSLNYRDLLNMQDINGRRADLIPLSDAAGTVVAVGKAVSNWQPGDRVSPNFFPAWHDGVFAPHHLASALGGGQVDGVLAEHVVLDADAIARIPAHLSFAQAACLPCAGVTAWHALFERGQLQAGQTVLVQGTGGVAMMALQLATAHGARVIVTSSSEEKLARARELGAWHTINYRQTPDWDLQAMALTEGRGVDHILELGGAETYQKSISAVAFGGQIAQIGVLTGFNLAPNMLPLQFKNANVNGICVGSVAHLRALNQFMEQHQITPLIDKTFAFEDSAAAFEHLRSAAHMGKVVIQNS</sequence>
<dbReference type="SUPFAM" id="SSF50129">
    <property type="entry name" value="GroES-like"/>
    <property type="match status" value="1"/>
</dbReference>
<reference evidence="2 3" key="1">
    <citation type="submission" date="2020-08" db="EMBL/GenBank/DDBJ databases">
        <title>Novel species isolated from subtropical streams in China.</title>
        <authorList>
            <person name="Lu H."/>
        </authorList>
    </citation>
    <scope>NUCLEOTIDE SEQUENCE [LARGE SCALE GENOMIC DNA]</scope>
    <source>
        <strain evidence="2 3">NL8W</strain>
    </source>
</reference>
<dbReference type="Proteomes" id="UP000646911">
    <property type="component" value="Unassembled WGS sequence"/>
</dbReference>
<dbReference type="Pfam" id="PF08240">
    <property type="entry name" value="ADH_N"/>
    <property type="match status" value="1"/>
</dbReference>
<organism evidence="2 3">
    <name type="scientific">Undibacterium umbellatum</name>
    <dbReference type="NCBI Taxonomy" id="2762300"/>
    <lineage>
        <taxon>Bacteria</taxon>
        <taxon>Pseudomonadati</taxon>
        <taxon>Pseudomonadota</taxon>
        <taxon>Betaproteobacteria</taxon>
        <taxon>Burkholderiales</taxon>
        <taxon>Oxalobacteraceae</taxon>
        <taxon>Undibacterium</taxon>
    </lineage>
</organism>
<dbReference type="SUPFAM" id="SSF51735">
    <property type="entry name" value="NAD(P)-binding Rossmann-fold domains"/>
    <property type="match status" value="1"/>
</dbReference>
<protein>
    <submittedName>
        <fullName evidence="2">NAD(P)-dependent alcohol dehydrogenase</fullName>
    </submittedName>
</protein>
<dbReference type="PANTHER" id="PTHR45033">
    <property type="match status" value="1"/>
</dbReference>
<dbReference type="PANTHER" id="PTHR45033:SF2">
    <property type="entry name" value="ZINC-TYPE ALCOHOL DEHYDROGENASE-LIKE PROTEIN C1773.06C"/>
    <property type="match status" value="1"/>
</dbReference>
<dbReference type="Gene3D" id="3.40.50.720">
    <property type="entry name" value="NAD(P)-binding Rossmann-like Domain"/>
    <property type="match status" value="1"/>
</dbReference>
<evidence type="ECO:0000313" key="2">
    <source>
        <dbReference type="EMBL" id="MBC3911263.1"/>
    </source>
</evidence>
<keyword evidence="3" id="KW-1185">Reference proteome</keyword>
<gene>
    <name evidence="2" type="ORF">H8L47_27255</name>
</gene>
<dbReference type="CDD" id="cd08276">
    <property type="entry name" value="MDR7"/>
    <property type="match status" value="1"/>
</dbReference>
<dbReference type="EMBL" id="JACOFX010000027">
    <property type="protein sequence ID" value="MBC3911263.1"/>
    <property type="molecule type" value="Genomic_DNA"/>
</dbReference>
<dbReference type="InterPro" id="IPR013154">
    <property type="entry name" value="ADH-like_N"/>
</dbReference>
<dbReference type="Gene3D" id="3.90.180.10">
    <property type="entry name" value="Medium-chain alcohol dehydrogenases, catalytic domain"/>
    <property type="match status" value="1"/>
</dbReference>